<dbReference type="InterPro" id="IPR036691">
    <property type="entry name" value="Endo/exonu/phosph_ase_sf"/>
</dbReference>
<organism evidence="9 10">
    <name type="scientific">Gymnodraco acuticeps</name>
    <name type="common">Antarctic dragonfish</name>
    <dbReference type="NCBI Taxonomy" id="8218"/>
    <lineage>
        <taxon>Eukaryota</taxon>
        <taxon>Metazoa</taxon>
        <taxon>Chordata</taxon>
        <taxon>Craniata</taxon>
        <taxon>Vertebrata</taxon>
        <taxon>Euteleostomi</taxon>
        <taxon>Actinopterygii</taxon>
        <taxon>Neopterygii</taxon>
        <taxon>Teleostei</taxon>
        <taxon>Neoteleostei</taxon>
        <taxon>Acanthomorphata</taxon>
        <taxon>Eupercaria</taxon>
        <taxon>Perciformes</taxon>
        <taxon>Notothenioidei</taxon>
        <taxon>Bathydraconidae</taxon>
        <taxon>Gymnodraco</taxon>
    </lineage>
</organism>
<evidence type="ECO:0000256" key="1">
    <source>
        <dbReference type="ARBA" id="ARBA00007359"/>
    </source>
</evidence>
<gene>
    <name evidence="10" type="primary">LOC117554389</name>
</gene>
<dbReference type="Gene3D" id="3.60.10.10">
    <property type="entry name" value="Endonuclease/exonuclease/phosphatase"/>
    <property type="match status" value="1"/>
</dbReference>
<feature type="signal peptide" evidence="7">
    <location>
        <begin position="1"/>
        <end position="19"/>
    </location>
</feature>
<feature type="domain" description="Endonuclease/exonuclease/phosphatase" evidence="8">
    <location>
        <begin position="49"/>
        <end position="253"/>
    </location>
</feature>
<evidence type="ECO:0000256" key="7">
    <source>
        <dbReference type="SAM" id="SignalP"/>
    </source>
</evidence>
<dbReference type="GO" id="GO:0004530">
    <property type="term" value="F:deoxyribonuclease I activity"/>
    <property type="evidence" value="ECO:0007669"/>
    <property type="project" value="TreeGrafter"/>
</dbReference>
<dbReference type="Pfam" id="PF03372">
    <property type="entry name" value="Exo_endo_phos"/>
    <property type="match status" value="1"/>
</dbReference>
<dbReference type="AlphaFoldDB" id="A0A6P8WB25"/>
<feature type="chain" id="PRO_5028282063" description="Deoxyribonuclease" evidence="7">
    <location>
        <begin position="20"/>
        <end position="278"/>
    </location>
</feature>
<dbReference type="InterPro" id="IPR005135">
    <property type="entry name" value="Endo/exonuclease/phosphatase"/>
</dbReference>
<keyword evidence="3 5" id="KW-0255">Endonuclease</keyword>
<dbReference type="Proteomes" id="UP000515161">
    <property type="component" value="Unplaced"/>
</dbReference>
<evidence type="ECO:0000256" key="6">
    <source>
        <dbReference type="PIRSR" id="PIRSR000988-1"/>
    </source>
</evidence>
<feature type="active site" evidence="6">
    <location>
        <position position="109"/>
    </location>
</feature>
<accession>A0A6P8WB25</accession>
<dbReference type="RefSeq" id="XP_034084702.1">
    <property type="nucleotide sequence ID" value="XM_034228811.1"/>
</dbReference>
<proteinExistence type="inferred from homology"/>
<dbReference type="GeneID" id="117554389"/>
<dbReference type="InParanoid" id="A0A6P8WB25"/>
<name>A0A6P8WB25_GYMAC</name>
<dbReference type="PANTHER" id="PTHR11371:SF29">
    <property type="entry name" value="DEOXYRIBONUCLEASE-1-LIKE 2"/>
    <property type="match status" value="1"/>
</dbReference>
<keyword evidence="9" id="KW-1185">Reference proteome</keyword>
<evidence type="ECO:0000256" key="4">
    <source>
        <dbReference type="ARBA" id="ARBA00022801"/>
    </source>
</evidence>
<evidence type="ECO:0000313" key="9">
    <source>
        <dbReference type="Proteomes" id="UP000515161"/>
    </source>
</evidence>
<protein>
    <recommendedName>
        <fullName evidence="5">Deoxyribonuclease</fullName>
    </recommendedName>
</protein>
<evidence type="ECO:0000256" key="2">
    <source>
        <dbReference type="ARBA" id="ARBA00022722"/>
    </source>
</evidence>
<dbReference type="OrthoDB" id="10061407at2759"/>
<dbReference type="PIRSF" id="PIRSF000988">
    <property type="entry name" value="DNase_I_euk"/>
    <property type="match status" value="1"/>
</dbReference>
<feature type="active site" evidence="6">
    <location>
        <position position="157"/>
    </location>
</feature>
<keyword evidence="4 5" id="KW-0378">Hydrolase</keyword>
<reference evidence="10" key="1">
    <citation type="submission" date="2025-08" db="UniProtKB">
        <authorList>
            <consortium name="RefSeq"/>
        </authorList>
    </citation>
    <scope>IDENTIFICATION</scope>
</reference>
<evidence type="ECO:0000256" key="3">
    <source>
        <dbReference type="ARBA" id="ARBA00022759"/>
    </source>
</evidence>
<evidence type="ECO:0000256" key="5">
    <source>
        <dbReference type="PIRNR" id="PIRNR000988"/>
    </source>
</evidence>
<dbReference type="GO" id="GO:0006308">
    <property type="term" value="P:DNA catabolic process"/>
    <property type="evidence" value="ECO:0007669"/>
    <property type="project" value="InterPro"/>
</dbReference>
<dbReference type="SMART" id="SM00476">
    <property type="entry name" value="DNaseIc"/>
    <property type="match status" value="1"/>
</dbReference>
<comment type="similarity">
    <text evidence="1 5">Belongs to the DNase I family.</text>
</comment>
<dbReference type="PANTHER" id="PTHR11371">
    <property type="entry name" value="DEOXYRIBONUCLEASE"/>
    <property type="match status" value="1"/>
</dbReference>
<evidence type="ECO:0000313" key="10">
    <source>
        <dbReference type="RefSeq" id="XP_034084702.1"/>
    </source>
</evidence>
<sequence length="278" mass="32108">MRSALCSGSLLALLHVTPCLWIGAFNIEDFGPKKSKDDFVMNHIQRELHFLQIVLRYDIILIQGLQDKDLSVTKRLKDLVNKDSQHFSNILSEPLPLSSSILKFWTDKERYLFLYRDKKVTVKDSFQYTAKGFDRPPYVVKFSSTETGKEFVLIPIHTKPDHAVKEIDALVDVVAAAGKKWNNNKNIMVLGDFNAGSRYVKVKKRNKKNDWDDIPLFTNKDFHWLINDNVATKVDSQQAHDRIVVTTEMEKGVVEGSAKVFNFRKKYDLNQAERILFE</sequence>
<dbReference type="GO" id="GO:0003677">
    <property type="term" value="F:DNA binding"/>
    <property type="evidence" value="ECO:0007669"/>
    <property type="project" value="TreeGrafter"/>
</dbReference>
<dbReference type="InterPro" id="IPR016202">
    <property type="entry name" value="DNase_I"/>
</dbReference>
<dbReference type="GO" id="GO:0005634">
    <property type="term" value="C:nucleus"/>
    <property type="evidence" value="ECO:0007669"/>
    <property type="project" value="TreeGrafter"/>
</dbReference>
<dbReference type="SUPFAM" id="SSF56219">
    <property type="entry name" value="DNase I-like"/>
    <property type="match status" value="1"/>
</dbReference>
<keyword evidence="7" id="KW-0732">Signal</keyword>
<dbReference type="PRINTS" id="PR00130">
    <property type="entry name" value="DNASEI"/>
</dbReference>
<keyword evidence="2 5" id="KW-0540">Nuclease</keyword>
<evidence type="ECO:0000259" key="8">
    <source>
        <dbReference type="Pfam" id="PF03372"/>
    </source>
</evidence>
<dbReference type="KEGG" id="gacu:117554389"/>